<dbReference type="InterPro" id="IPR000362">
    <property type="entry name" value="Fumarate_lyase_fam"/>
</dbReference>
<dbReference type="InterPro" id="IPR005677">
    <property type="entry name" value="Fum_hydII"/>
</dbReference>
<dbReference type="NCBIfam" id="TIGR00979">
    <property type="entry name" value="fumC_II"/>
    <property type="match status" value="1"/>
</dbReference>
<feature type="domain" description="Fumarate lyase N-terminal" evidence="4">
    <location>
        <begin position="82"/>
        <end position="349"/>
    </location>
</feature>
<dbReference type="EC" id="4.2.1.2" evidence="2"/>
<dbReference type="InterPro" id="IPR022761">
    <property type="entry name" value="Fumarate_lyase_N"/>
</dbReference>
<dbReference type="Gene3D" id="1.10.275.10">
    <property type="entry name" value="Fumarase/aspartase (N-terminal domain)"/>
    <property type="match status" value="2"/>
</dbReference>
<keyword evidence="7" id="KW-1185">Reference proteome</keyword>
<dbReference type="SUPFAM" id="SSF48557">
    <property type="entry name" value="L-aspartase-like"/>
    <property type="match status" value="1"/>
</dbReference>
<name>A0A238BNW1_9BILA</name>
<evidence type="ECO:0000259" key="4">
    <source>
        <dbReference type="Pfam" id="PF00206"/>
    </source>
</evidence>
<dbReference type="EMBL" id="KZ270157">
    <property type="protein sequence ID" value="OZC06258.1"/>
    <property type="molecule type" value="Genomic_DNA"/>
</dbReference>
<comment type="similarity">
    <text evidence="1">Belongs to the class-II fumarase/aspartase family. Fumarase subfamily.</text>
</comment>
<dbReference type="Gene3D" id="1.20.200.10">
    <property type="entry name" value="Fumarase/aspartase (Central domain)"/>
    <property type="match status" value="1"/>
</dbReference>
<accession>A0A238BNW1</accession>
<gene>
    <name evidence="6" type="ORF">X798_06754</name>
</gene>
<evidence type="ECO:0000259" key="5">
    <source>
        <dbReference type="Pfam" id="PF10415"/>
    </source>
</evidence>
<dbReference type="GO" id="GO:0006099">
    <property type="term" value="P:tricarboxylic acid cycle"/>
    <property type="evidence" value="ECO:0007669"/>
    <property type="project" value="UniProtKB-UniPathway"/>
</dbReference>
<dbReference type="Gene3D" id="1.10.40.30">
    <property type="entry name" value="Fumarase/aspartase (C-terminal domain)"/>
    <property type="match status" value="1"/>
</dbReference>
<dbReference type="Pfam" id="PF10415">
    <property type="entry name" value="FumaraseC_C"/>
    <property type="match status" value="1"/>
</dbReference>
<dbReference type="AlphaFoldDB" id="A0A238BNW1"/>
<dbReference type="PRINTS" id="PR00149">
    <property type="entry name" value="FUMRATELYASE"/>
</dbReference>
<dbReference type="InterPro" id="IPR008948">
    <property type="entry name" value="L-Aspartase-like"/>
</dbReference>
<dbReference type="OrthoDB" id="1738025at2759"/>
<dbReference type="FunFam" id="1.20.200.10:FF:000001">
    <property type="entry name" value="Fumarate hydratase, mitochondrial"/>
    <property type="match status" value="1"/>
</dbReference>
<dbReference type="PANTHER" id="PTHR11444">
    <property type="entry name" value="ASPARTATEAMMONIA/ARGININOSUCCINATE/ADENYLOSUCCINATE LYASE"/>
    <property type="match status" value="1"/>
</dbReference>
<dbReference type="PROSITE" id="PS00163">
    <property type="entry name" value="FUMARATE_LYASES"/>
    <property type="match status" value="1"/>
</dbReference>
<dbReference type="Pfam" id="PF00206">
    <property type="entry name" value="Lyase_1"/>
    <property type="match status" value="1"/>
</dbReference>
<dbReference type="InterPro" id="IPR018951">
    <property type="entry name" value="Fumarase_C_C"/>
</dbReference>
<dbReference type="HAMAP" id="MF_00743">
    <property type="entry name" value="FumaraseC"/>
    <property type="match status" value="1"/>
</dbReference>
<dbReference type="CDD" id="cd01362">
    <property type="entry name" value="Fumarase_classII"/>
    <property type="match status" value="1"/>
</dbReference>
<proteinExistence type="inferred from homology"/>
<reference evidence="6 7" key="1">
    <citation type="submission" date="2015-12" db="EMBL/GenBank/DDBJ databases">
        <title>Draft genome of the nematode, Onchocerca flexuosa.</title>
        <authorList>
            <person name="Mitreva M."/>
        </authorList>
    </citation>
    <scope>NUCLEOTIDE SEQUENCE [LARGE SCALE GENOMIC DNA]</scope>
    <source>
        <strain evidence="6">Red Deer</strain>
    </source>
</reference>
<evidence type="ECO:0000256" key="3">
    <source>
        <dbReference type="ARBA" id="ARBA00023239"/>
    </source>
</evidence>
<dbReference type="GO" id="GO:0004333">
    <property type="term" value="F:fumarate hydratase activity"/>
    <property type="evidence" value="ECO:0007669"/>
    <property type="project" value="UniProtKB-EC"/>
</dbReference>
<evidence type="ECO:0000256" key="1">
    <source>
        <dbReference type="ARBA" id="ARBA00009084"/>
    </source>
</evidence>
<dbReference type="FunFam" id="1.10.40.30:FF:000002">
    <property type="entry name" value="Fumarate hydratase class II"/>
    <property type="match status" value="1"/>
</dbReference>
<evidence type="ECO:0000313" key="6">
    <source>
        <dbReference type="EMBL" id="OZC06258.1"/>
    </source>
</evidence>
<sequence length="470" mass="50608">MMNFKIGGPEERMPLPVIHAFGILKKAAALVNKEYGLDQKIVDAIAKAAVISSSIHHLVNSCILWDQIIFISFLSCQSESAVVTDEVVSGKLDDHFPLVVWQTGSGTQSNMNVNEVISNRAIEMLGGELGSKKPVHPNDHVNMSQSSNDTYPTAMHIAVARELNSRLLPSLQQLLDSLHRKSKEFEDIIKIGRTHTQDAVPLTLGQEFGGYAQQVENGIGRVKDTLPRLYMLAAGGTAVGTGLNTRIGFAEKVAAKVAELTGLPFVTAPNKFEALAAHDAMVEVHGALNTIAASLMKIANDIRFLGSGPRCGLGELSLPENEPGSSIMPGKVNPTQCEAVTMVAAQVFGNQVAVTVGGSNGHFELNVFKPMIVRNVLQSIRLIADASVSFTVNCVDGIKANKENIAKILRESLMLVTALNPHIGYDNAAKIAKTAHKNGTTLKEEAIKLGILTAEQFDEWVRPEKMLAPK</sequence>
<organism evidence="6 7">
    <name type="scientific">Onchocerca flexuosa</name>
    <dbReference type="NCBI Taxonomy" id="387005"/>
    <lineage>
        <taxon>Eukaryota</taxon>
        <taxon>Metazoa</taxon>
        <taxon>Ecdysozoa</taxon>
        <taxon>Nematoda</taxon>
        <taxon>Chromadorea</taxon>
        <taxon>Rhabditida</taxon>
        <taxon>Spirurina</taxon>
        <taxon>Spiruromorpha</taxon>
        <taxon>Filarioidea</taxon>
        <taxon>Onchocercidae</taxon>
        <taxon>Onchocerca</taxon>
    </lineage>
</organism>
<protein>
    <recommendedName>
        <fullName evidence="2">fumarate hydratase</fullName>
        <ecNumber evidence="2">4.2.1.2</ecNumber>
    </recommendedName>
</protein>
<evidence type="ECO:0000313" key="7">
    <source>
        <dbReference type="Proteomes" id="UP000242913"/>
    </source>
</evidence>
<dbReference type="PANTHER" id="PTHR11444:SF1">
    <property type="entry name" value="FUMARATE HYDRATASE, MITOCHONDRIAL"/>
    <property type="match status" value="1"/>
</dbReference>
<dbReference type="UniPathway" id="UPA00223">
    <property type="reaction ID" value="UER01007"/>
</dbReference>
<evidence type="ECO:0000256" key="2">
    <source>
        <dbReference type="ARBA" id="ARBA00012921"/>
    </source>
</evidence>
<keyword evidence="3" id="KW-0456">Lyase</keyword>
<dbReference type="Proteomes" id="UP000242913">
    <property type="component" value="Unassembled WGS sequence"/>
</dbReference>
<dbReference type="PRINTS" id="PR00145">
    <property type="entry name" value="ARGSUCLYASE"/>
</dbReference>
<dbReference type="InterPro" id="IPR024083">
    <property type="entry name" value="Fumarase/histidase_N"/>
</dbReference>
<dbReference type="GO" id="GO:0005739">
    <property type="term" value="C:mitochondrion"/>
    <property type="evidence" value="ECO:0007669"/>
    <property type="project" value="TreeGrafter"/>
</dbReference>
<dbReference type="GO" id="GO:0006108">
    <property type="term" value="P:malate metabolic process"/>
    <property type="evidence" value="ECO:0007669"/>
    <property type="project" value="TreeGrafter"/>
</dbReference>
<dbReference type="InterPro" id="IPR020557">
    <property type="entry name" value="Fumarate_lyase_CS"/>
</dbReference>
<feature type="domain" description="Fumarase C C-terminal" evidence="5">
    <location>
        <begin position="415"/>
        <end position="467"/>
    </location>
</feature>
<dbReference type="GO" id="GO:0006106">
    <property type="term" value="P:fumarate metabolic process"/>
    <property type="evidence" value="ECO:0007669"/>
    <property type="project" value="InterPro"/>
</dbReference>